<evidence type="ECO:0000313" key="2">
    <source>
        <dbReference type="Proteomes" id="UP000274822"/>
    </source>
</evidence>
<accession>A0A433QL75</accession>
<comment type="caution">
    <text evidence="1">The sequence shown here is derived from an EMBL/GenBank/DDBJ whole genome shotgun (WGS) entry which is preliminary data.</text>
</comment>
<gene>
    <name evidence="1" type="ORF">BC938DRAFT_479273</name>
</gene>
<dbReference type="AlphaFoldDB" id="A0A433QL75"/>
<sequence length="118" mass="12997">MITGLAKHCGSSYQALAFKQIVGLAVGGIVQGEEIAQIVGGELVCTCLLLLVLLNISAPTDPDLYVSIMCLEKQLNILAQPDLCHLTLMYTLRRWPSRWMRAMACKSTLMRGSRNDIM</sequence>
<organism evidence="1 2">
    <name type="scientific">Jimgerdemannia flammicorona</name>
    <dbReference type="NCBI Taxonomy" id="994334"/>
    <lineage>
        <taxon>Eukaryota</taxon>
        <taxon>Fungi</taxon>
        <taxon>Fungi incertae sedis</taxon>
        <taxon>Mucoromycota</taxon>
        <taxon>Mucoromycotina</taxon>
        <taxon>Endogonomycetes</taxon>
        <taxon>Endogonales</taxon>
        <taxon>Endogonaceae</taxon>
        <taxon>Jimgerdemannia</taxon>
    </lineage>
</organism>
<name>A0A433QL75_9FUNG</name>
<dbReference type="EMBL" id="RBNJ01003780">
    <property type="protein sequence ID" value="RUS30530.1"/>
    <property type="molecule type" value="Genomic_DNA"/>
</dbReference>
<reference evidence="1 2" key="1">
    <citation type="journal article" date="2018" name="New Phytol.">
        <title>Phylogenomics of Endogonaceae and evolution of mycorrhizas within Mucoromycota.</title>
        <authorList>
            <person name="Chang Y."/>
            <person name="Desiro A."/>
            <person name="Na H."/>
            <person name="Sandor L."/>
            <person name="Lipzen A."/>
            <person name="Clum A."/>
            <person name="Barry K."/>
            <person name="Grigoriev I.V."/>
            <person name="Martin F.M."/>
            <person name="Stajich J.E."/>
            <person name="Smith M.E."/>
            <person name="Bonito G."/>
            <person name="Spatafora J.W."/>
        </authorList>
    </citation>
    <scope>NUCLEOTIDE SEQUENCE [LARGE SCALE GENOMIC DNA]</scope>
    <source>
        <strain evidence="1 2">AD002</strain>
    </source>
</reference>
<dbReference type="Proteomes" id="UP000274822">
    <property type="component" value="Unassembled WGS sequence"/>
</dbReference>
<proteinExistence type="predicted"/>
<keyword evidence="2" id="KW-1185">Reference proteome</keyword>
<evidence type="ECO:0000313" key="1">
    <source>
        <dbReference type="EMBL" id="RUS30530.1"/>
    </source>
</evidence>
<protein>
    <submittedName>
        <fullName evidence="1">Uncharacterized protein</fullName>
    </submittedName>
</protein>